<comment type="caution">
    <text evidence="2">The sequence shown here is derived from an EMBL/GenBank/DDBJ whole genome shotgun (WGS) entry which is preliminary data.</text>
</comment>
<keyword evidence="3" id="KW-1185">Reference proteome</keyword>
<reference evidence="2 3" key="1">
    <citation type="submission" date="2020-03" db="EMBL/GenBank/DDBJ databases">
        <title>Genomic Encyclopedia of Type Strains, Phase IV (KMG-IV): sequencing the most valuable type-strain genomes for metagenomic binning, comparative biology and taxonomic classification.</title>
        <authorList>
            <person name="Goeker M."/>
        </authorList>
    </citation>
    <scope>NUCLEOTIDE SEQUENCE [LARGE SCALE GENOMIC DNA]</scope>
    <source>
        <strain evidence="2 3">DSM 29762</strain>
    </source>
</reference>
<dbReference type="AlphaFoldDB" id="A0A846QSW6"/>
<evidence type="ECO:0000313" key="2">
    <source>
        <dbReference type="EMBL" id="NJB69612.1"/>
    </source>
</evidence>
<protein>
    <submittedName>
        <fullName evidence="2">Uncharacterized protein</fullName>
    </submittedName>
</protein>
<gene>
    <name evidence="2" type="ORF">GGR42_000074</name>
</gene>
<dbReference type="Proteomes" id="UP000590442">
    <property type="component" value="Unassembled WGS sequence"/>
</dbReference>
<sequence>MKKITIPIIVFLMSISSNAQGFKKKIELKEGLTNNIKYKALNIGALLQVYGEKSAAHLIGDMYLKLDNNGEFITEFYIDNDKATKEYYTKIYGNYFLTFVIENNIKYLIIEQALFGKAFALSSNGSSSIGNKDDLVEIEITNYVHEWGSDGLPQDGKSNYFDDVHYTLKVKVKNDVKSFSFYSSEVKDDFVMDLGEYSIQILSDLFKDSSSLIEMVITKKEGK</sequence>
<organism evidence="2 3">
    <name type="scientific">Saonia flava</name>
    <dbReference type="NCBI Taxonomy" id="523696"/>
    <lineage>
        <taxon>Bacteria</taxon>
        <taxon>Pseudomonadati</taxon>
        <taxon>Bacteroidota</taxon>
        <taxon>Flavobacteriia</taxon>
        <taxon>Flavobacteriales</taxon>
        <taxon>Flavobacteriaceae</taxon>
        <taxon>Saonia</taxon>
    </lineage>
</organism>
<evidence type="ECO:0000313" key="3">
    <source>
        <dbReference type="Proteomes" id="UP000590442"/>
    </source>
</evidence>
<keyword evidence="1" id="KW-0732">Signal</keyword>
<feature type="chain" id="PRO_5032886816" evidence="1">
    <location>
        <begin position="20"/>
        <end position="223"/>
    </location>
</feature>
<dbReference type="EMBL" id="JAATJJ010000001">
    <property type="protein sequence ID" value="NJB69612.1"/>
    <property type="molecule type" value="Genomic_DNA"/>
</dbReference>
<dbReference type="RefSeq" id="WP_167959721.1">
    <property type="nucleotide sequence ID" value="NZ_JAATJJ010000001.1"/>
</dbReference>
<name>A0A846QSW6_9FLAO</name>
<proteinExistence type="predicted"/>
<evidence type="ECO:0000256" key="1">
    <source>
        <dbReference type="SAM" id="SignalP"/>
    </source>
</evidence>
<feature type="signal peptide" evidence="1">
    <location>
        <begin position="1"/>
        <end position="19"/>
    </location>
</feature>
<accession>A0A846QSW6</accession>